<feature type="compositionally biased region" description="Basic and acidic residues" evidence="1">
    <location>
        <begin position="118"/>
        <end position="133"/>
    </location>
</feature>
<keyword evidence="3" id="KW-1185">Reference proteome</keyword>
<dbReference type="PROSITE" id="PS51318">
    <property type="entry name" value="TAT"/>
    <property type="match status" value="1"/>
</dbReference>
<feature type="compositionally biased region" description="Gly residues" evidence="1">
    <location>
        <begin position="47"/>
        <end position="56"/>
    </location>
</feature>
<feature type="region of interest" description="Disordered" evidence="1">
    <location>
        <begin position="112"/>
        <end position="133"/>
    </location>
</feature>
<accession>A0ABD5YCW3</accession>
<organism evidence="2 3">
    <name type="scientific">Halorubrum yunnanense</name>
    <dbReference type="NCBI Taxonomy" id="1526162"/>
    <lineage>
        <taxon>Archaea</taxon>
        <taxon>Methanobacteriati</taxon>
        <taxon>Methanobacteriota</taxon>
        <taxon>Stenosarchaea group</taxon>
        <taxon>Halobacteria</taxon>
        <taxon>Halobacteriales</taxon>
        <taxon>Haloferacaceae</taxon>
        <taxon>Halorubrum</taxon>
    </lineage>
</organism>
<dbReference type="Proteomes" id="UP001596390">
    <property type="component" value="Unassembled WGS sequence"/>
</dbReference>
<dbReference type="AlphaFoldDB" id="A0ABD5YCW3"/>
<dbReference type="RefSeq" id="WP_267664394.1">
    <property type="nucleotide sequence ID" value="NZ_JAODIX010000035.1"/>
</dbReference>
<evidence type="ECO:0000256" key="1">
    <source>
        <dbReference type="SAM" id="MobiDB-lite"/>
    </source>
</evidence>
<dbReference type="EMBL" id="JBHSZZ010000035">
    <property type="protein sequence ID" value="MFC7187221.1"/>
    <property type="molecule type" value="Genomic_DNA"/>
</dbReference>
<name>A0ABD5YCW3_9EURY</name>
<feature type="compositionally biased region" description="Low complexity" evidence="1">
    <location>
        <begin position="37"/>
        <end position="46"/>
    </location>
</feature>
<protein>
    <submittedName>
        <fullName evidence="2">Uncharacterized protein</fullName>
    </submittedName>
</protein>
<dbReference type="InterPro" id="IPR006311">
    <property type="entry name" value="TAT_signal"/>
</dbReference>
<evidence type="ECO:0000313" key="2">
    <source>
        <dbReference type="EMBL" id="MFC7187221.1"/>
    </source>
</evidence>
<sequence>MDGEKRPRDGNEDAFGRTSRRAALGFIGAAGFAGLASTTASANNGNGQSGGNGGENGTQATADINVLENPNFITNAADEVPPFNDGTEIYDPGPVSIPLNEIIEENEEYDSALGRPLNDGKHQVVRPPEDYDRDDGYVDSWEAVTWGEYSEVGGHAIVGGTNPNKGTRVNIKVEDGIPNGQYTIWVVKFAALAEDSDLGPDDPFVTPRGNALVGFHNLGQKFGNDGESENDFTVDENGNGEIHVFTEGGELTGIPGFNEPGYPFIGDADDYEQDADRLSRIANDLREEDEIHFVGAYHYDDQTWGVYPGPWHVNHFSAVFAFDE</sequence>
<proteinExistence type="predicted"/>
<comment type="caution">
    <text evidence="2">The sequence shown here is derived from an EMBL/GenBank/DDBJ whole genome shotgun (WGS) entry which is preliminary data.</text>
</comment>
<feature type="region of interest" description="Disordered" evidence="1">
    <location>
        <begin position="37"/>
        <end position="59"/>
    </location>
</feature>
<gene>
    <name evidence="2" type="ORF">ACFQMK_10030</name>
</gene>
<reference evidence="2 3" key="1">
    <citation type="journal article" date="2019" name="Int. J. Syst. Evol. Microbiol.">
        <title>The Global Catalogue of Microorganisms (GCM) 10K type strain sequencing project: providing services to taxonomists for standard genome sequencing and annotation.</title>
        <authorList>
            <consortium name="The Broad Institute Genomics Platform"/>
            <consortium name="The Broad Institute Genome Sequencing Center for Infectious Disease"/>
            <person name="Wu L."/>
            <person name="Ma J."/>
        </authorList>
    </citation>
    <scope>NUCLEOTIDE SEQUENCE [LARGE SCALE GENOMIC DNA]</scope>
    <source>
        <strain evidence="2 3">Q85</strain>
    </source>
</reference>
<evidence type="ECO:0000313" key="3">
    <source>
        <dbReference type="Proteomes" id="UP001596390"/>
    </source>
</evidence>